<evidence type="ECO:0000313" key="2">
    <source>
        <dbReference type="Proteomes" id="UP001304683"/>
    </source>
</evidence>
<dbReference type="PANTHER" id="PTHR35007">
    <property type="entry name" value="INTEGRAL MEMBRANE PROTEIN-RELATED"/>
    <property type="match status" value="1"/>
</dbReference>
<dbReference type="EMBL" id="CP132508">
    <property type="protein sequence ID" value="WPD17987.1"/>
    <property type="molecule type" value="Genomic_DNA"/>
</dbReference>
<accession>A0ABZ0QMG6</accession>
<dbReference type="Proteomes" id="UP001304683">
    <property type="component" value="Chromosome"/>
</dbReference>
<dbReference type="PANTHER" id="PTHR35007:SF1">
    <property type="entry name" value="PILUS ASSEMBLY PROTEIN"/>
    <property type="match status" value="1"/>
</dbReference>
<protein>
    <recommendedName>
        <fullName evidence="3">Type II secretion system protein GspF domain-containing protein</fullName>
    </recommendedName>
</protein>
<name>A0ABZ0QMG6_9FIRM</name>
<evidence type="ECO:0000313" key="1">
    <source>
        <dbReference type="EMBL" id="WPD17987.1"/>
    </source>
</evidence>
<evidence type="ECO:0008006" key="3">
    <source>
        <dbReference type="Google" id="ProtNLM"/>
    </source>
</evidence>
<reference evidence="1 2" key="1">
    <citation type="submission" date="2023-08" db="EMBL/GenBank/DDBJ databases">
        <title>Genome sequence of Thermaerobacter compostii strain Ins1, a spore-forming filamentous bacterium isolated from a deep geothermal reservoir.</title>
        <authorList>
            <person name="Bregnard D."/>
            <person name="Gonzalez D."/>
            <person name="Junier P."/>
        </authorList>
    </citation>
    <scope>NUCLEOTIDE SEQUENCE [LARGE SCALE GENOMIC DNA]</scope>
    <source>
        <strain evidence="1 2">Ins1</strain>
    </source>
</reference>
<organism evidence="1 2">
    <name type="scientific">Thermaerobacter composti</name>
    <dbReference type="NCBI Taxonomy" id="554949"/>
    <lineage>
        <taxon>Bacteria</taxon>
        <taxon>Bacillati</taxon>
        <taxon>Bacillota</taxon>
        <taxon>Clostridia</taxon>
        <taxon>Eubacteriales</taxon>
        <taxon>Clostridiales Family XVII. Incertae Sedis</taxon>
        <taxon>Thermaerobacter</taxon>
    </lineage>
</organism>
<proteinExistence type="predicted"/>
<gene>
    <name evidence="1" type="ORF">Q5761_06195</name>
</gene>
<sequence>MADALEGVLVTVIAQLQAGRPLRQAWLEAAREVPAPVLEPAKGAFVAALGAGLPLEEALGMWYARSGLRALRRCQAVAAAHRRTGGDATGPILAVIQGLREQRLAWADVAARTAEARLSARLLAGLPVVVTAYALALDPAFLRPLWDDPIGRWGLAYAVASWLTGIHLLRRLAGSLTGDGEGSP</sequence>
<dbReference type="RefSeq" id="WP_318749915.1">
    <property type="nucleotide sequence ID" value="NZ_CP132508.1"/>
</dbReference>
<keyword evidence="2" id="KW-1185">Reference proteome</keyword>